<dbReference type="Gene3D" id="1.10.12.10">
    <property type="entry name" value="Lyase 2-enoyl-coa Hydratase, Chain A, domain 2"/>
    <property type="match status" value="1"/>
</dbReference>
<proteinExistence type="inferred from homology"/>
<evidence type="ECO:0000256" key="1">
    <source>
        <dbReference type="ARBA" id="ARBA00005254"/>
    </source>
</evidence>
<dbReference type="InterPro" id="IPR001753">
    <property type="entry name" value="Enoyl-CoA_hydra/iso"/>
</dbReference>
<dbReference type="Gene3D" id="3.90.226.10">
    <property type="entry name" value="2-enoyl-CoA Hydratase, Chain A, domain 1"/>
    <property type="match status" value="1"/>
</dbReference>
<dbReference type="InterPro" id="IPR014748">
    <property type="entry name" value="Enoyl-CoA_hydra_C"/>
</dbReference>
<dbReference type="Pfam" id="PF00378">
    <property type="entry name" value="ECH_1"/>
    <property type="match status" value="1"/>
</dbReference>
<name>A0ABY5PET7_9ACTN</name>
<comment type="similarity">
    <text evidence="1">Belongs to the enoyl-CoA hydratase/isomerase family.</text>
</comment>
<dbReference type="PANTHER" id="PTHR43459:SF1">
    <property type="entry name" value="EG:BACN32G11.4 PROTEIN"/>
    <property type="match status" value="1"/>
</dbReference>
<dbReference type="RefSeq" id="WP_353863637.1">
    <property type="nucleotide sequence ID" value="NZ_CP088295.1"/>
</dbReference>
<accession>A0ABY5PET7</accession>
<protein>
    <submittedName>
        <fullName evidence="2">Enoyl-CoA hydratase-related protein</fullName>
    </submittedName>
</protein>
<reference evidence="3" key="1">
    <citation type="submission" date="2021-11" db="EMBL/GenBank/DDBJ databases">
        <title>Cultivation dependent microbiological survey of springs from the worlds oldest radium mine currently devoted to the extraction of radon-saturated water.</title>
        <authorList>
            <person name="Kapinusova G."/>
            <person name="Smrhova T."/>
            <person name="Strejcek M."/>
            <person name="Suman J."/>
            <person name="Jani K."/>
            <person name="Pajer P."/>
            <person name="Uhlik O."/>
        </authorList>
    </citation>
    <scope>NUCLEOTIDE SEQUENCE [LARGE SCALE GENOMIC DNA]</scope>
    <source>
        <strain evidence="3">J379</strain>
    </source>
</reference>
<gene>
    <name evidence="2" type="ORF">LRS13_20990</name>
</gene>
<evidence type="ECO:0000313" key="2">
    <source>
        <dbReference type="EMBL" id="UUY03126.1"/>
    </source>
</evidence>
<dbReference type="InterPro" id="IPR029045">
    <property type="entry name" value="ClpP/crotonase-like_dom_sf"/>
</dbReference>
<dbReference type="PANTHER" id="PTHR43459">
    <property type="entry name" value="ENOYL-COA HYDRATASE"/>
    <property type="match status" value="1"/>
</dbReference>
<organism evidence="2 3">
    <name type="scientific">Svornostia abyssi</name>
    <dbReference type="NCBI Taxonomy" id="2898438"/>
    <lineage>
        <taxon>Bacteria</taxon>
        <taxon>Bacillati</taxon>
        <taxon>Actinomycetota</taxon>
        <taxon>Thermoleophilia</taxon>
        <taxon>Solirubrobacterales</taxon>
        <taxon>Baekduiaceae</taxon>
        <taxon>Svornostia</taxon>
    </lineage>
</organism>
<keyword evidence="3" id="KW-1185">Reference proteome</keyword>
<dbReference type="EMBL" id="CP088295">
    <property type="protein sequence ID" value="UUY03126.1"/>
    <property type="molecule type" value="Genomic_DNA"/>
</dbReference>
<dbReference type="CDD" id="cd06558">
    <property type="entry name" value="crotonase-like"/>
    <property type="match status" value="1"/>
</dbReference>
<dbReference type="SUPFAM" id="SSF52096">
    <property type="entry name" value="ClpP/crotonase"/>
    <property type="match status" value="1"/>
</dbReference>
<dbReference type="Proteomes" id="UP001058860">
    <property type="component" value="Chromosome"/>
</dbReference>
<evidence type="ECO:0000313" key="3">
    <source>
        <dbReference type="Proteomes" id="UP001058860"/>
    </source>
</evidence>
<sequence length="264" mass="27402">MSPLETVATTRRGAVATIELRRPDALNAWNDDVSRDLIAALDAAAEDPDVRAVGLTGAGRAFCSGADLKSTAAPVDGQPPDLSVALKERYNPVILAVREMDKPVVALVNGPAVGVGCSLALSADLVLAAESAYFLLAFVNIGLVPDGGASAFVPARAGLGRAAEMAMLGERISAGQAADWGLVNRVVPDAELASEGDALLDRLAAGPTRAYAGIKQQLNAWAYAGLRAQLDLEADLQRDMGQTADFLEGVTAFTERRPSQFSGS</sequence>